<name>A0AAD7AUB5_9AGAR</name>
<accession>A0AAD7AUB5</accession>
<proteinExistence type="predicted"/>
<keyword evidence="3" id="KW-1185">Reference proteome</keyword>
<dbReference type="AlphaFoldDB" id="A0AAD7AUB5"/>
<dbReference type="PROSITE" id="PS50181">
    <property type="entry name" value="FBOX"/>
    <property type="match status" value="1"/>
</dbReference>
<evidence type="ECO:0000313" key="3">
    <source>
        <dbReference type="Proteomes" id="UP001218218"/>
    </source>
</evidence>
<dbReference type="SUPFAM" id="SSF81383">
    <property type="entry name" value="F-box domain"/>
    <property type="match status" value="1"/>
</dbReference>
<gene>
    <name evidence="2" type="ORF">DFH08DRAFT_919551</name>
</gene>
<reference evidence="2" key="1">
    <citation type="submission" date="2023-03" db="EMBL/GenBank/DDBJ databases">
        <title>Massive genome expansion in bonnet fungi (Mycena s.s.) driven by repeated elements and novel gene families across ecological guilds.</title>
        <authorList>
            <consortium name="Lawrence Berkeley National Laboratory"/>
            <person name="Harder C.B."/>
            <person name="Miyauchi S."/>
            <person name="Viragh M."/>
            <person name="Kuo A."/>
            <person name="Thoen E."/>
            <person name="Andreopoulos B."/>
            <person name="Lu D."/>
            <person name="Skrede I."/>
            <person name="Drula E."/>
            <person name="Henrissat B."/>
            <person name="Morin E."/>
            <person name="Kohler A."/>
            <person name="Barry K."/>
            <person name="LaButti K."/>
            <person name="Morin E."/>
            <person name="Salamov A."/>
            <person name="Lipzen A."/>
            <person name="Mereny Z."/>
            <person name="Hegedus B."/>
            <person name="Baldrian P."/>
            <person name="Stursova M."/>
            <person name="Weitz H."/>
            <person name="Taylor A."/>
            <person name="Grigoriev I.V."/>
            <person name="Nagy L.G."/>
            <person name="Martin F."/>
            <person name="Kauserud H."/>
        </authorList>
    </citation>
    <scope>NUCLEOTIDE SEQUENCE</scope>
    <source>
        <strain evidence="2">CBHHK002</strain>
    </source>
</reference>
<dbReference type="InterPro" id="IPR032675">
    <property type="entry name" value="LRR_dom_sf"/>
</dbReference>
<dbReference type="Proteomes" id="UP001218218">
    <property type="component" value="Unassembled WGS sequence"/>
</dbReference>
<dbReference type="InterPro" id="IPR036047">
    <property type="entry name" value="F-box-like_dom_sf"/>
</dbReference>
<dbReference type="Gene3D" id="3.80.10.10">
    <property type="entry name" value="Ribonuclease Inhibitor"/>
    <property type="match status" value="1"/>
</dbReference>
<feature type="domain" description="F-box" evidence="1">
    <location>
        <begin position="1"/>
        <end position="45"/>
    </location>
</feature>
<comment type="caution">
    <text evidence="2">The sequence shown here is derived from an EMBL/GenBank/DDBJ whole genome shotgun (WGS) entry which is preliminary data.</text>
</comment>
<evidence type="ECO:0000259" key="1">
    <source>
        <dbReference type="PROSITE" id="PS50181"/>
    </source>
</evidence>
<dbReference type="InterPro" id="IPR001810">
    <property type="entry name" value="F-box_dom"/>
</dbReference>
<evidence type="ECO:0000313" key="2">
    <source>
        <dbReference type="EMBL" id="KAJ7368074.1"/>
    </source>
</evidence>
<dbReference type="CDD" id="cd09917">
    <property type="entry name" value="F-box_SF"/>
    <property type="match status" value="1"/>
</dbReference>
<dbReference type="EMBL" id="JARIHO010000001">
    <property type="protein sequence ID" value="KAJ7368074.1"/>
    <property type="molecule type" value="Genomic_DNA"/>
</dbReference>
<sequence>MSPSLFPVELLEQIFSLLSPKDLFHVARVDSFSYPVAARVLYRDLTVSNSPVHAPPQIILTLAQRPDLARHVRCFAVALDHSATEFHPFLASALSTMSALVSLDIFVDAGSWILPDNLVYPQLEHFGCSFPLDSRVAAFFHNAPALQSVQLDSAAPQSSSLAHASLPRLAEFTGCASAAAAVVPGRPVQSIHINSGDLTEDLVPALAQSTDLVTVLSITTSSAPLPLLQVLGQHLPHIMYLRITSTSNLPAPPTTVFYGQVADVLALFPNLQSFELSGMYWSSSKRSDDRRQWSQPLLNTTDNDLGPQDEEVLDLYSNITADFFFS</sequence>
<protein>
    <recommendedName>
        <fullName evidence="1">F-box domain-containing protein</fullName>
    </recommendedName>
</protein>
<organism evidence="2 3">
    <name type="scientific">Mycena albidolilacea</name>
    <dbReference type="NCBI Taxonomy" id="1033008"/>
    <lineage>
        <taxon>Eukaryota</taxon>
        <taxon>Fungi</taxon>
        <taxon>Dikarya</taxon>
        <taxon>Basidiomycota</taxon>
        <taxon>Agaricomycotina</taxon>
        <taxon>Agaricomycetes</taxon>
        <taxon>Agaricomycetidae</taxon>
        <taxon>Agaricales</taxon>
        <taxon>Marasmiineae</taxon>
        <taxon>Mycenaceae</taxon>
        <taxon>Mycena</taxon>
    </lineage>
</organism>